<gene>
    <name evidence="1" type="ORF">SDC9_193354</name>
</gene>
<sequence>MKHAVSAFERLLHAHDLFHIVVDGDAFGIKSTGITDDAKNSHIHANNFINLKSFPQKHFF</sequence>
<organism evidence="1">
    <name type="scientific">bioreactor metagenome</name>
    <dbReference type="NCBI Taxonomy" id="1076179"/>
    <lineage>
        <taxon>unclassified sequences</taxon>
        <taxon>metagenomes</taxon>
        <taxon>ecological metagenomes</taxon>
    </lineage>
</organism>
<evidence type="ECO:0000313" key="1">
    <source>
        <dbReference type="EMBL" id="MPN45782.1"/>
    </source>
</evidence>
<dbReference type="EMBL" id="VSSQ01105927">
    <property type="protein sequence ID" value="MPN45782.1"/>
    <property type="molecule type" value="Genomic_DNA"/>
</dbReference>
<comment type="caution">
    <text evidence="1">The sequence shown here is derived from an EMBL/GenBank/DDBJ whole genome shotgun (WGS) entry which is preliminary data.</text>
</comment>
<reference evidence="1" key="1">
    <citation type="submission" date="2019-08" db="EMBL/GenBank/DDBJ databases">
        <authorList>
            <person name="Kucharzyk K."/>
            <person name="Murdoch R.W."/>
            <person name="Higgins S."/>
            <person name="Loffler F."/>
        </authorList>
    </citation>
    <scope>NUCLEOTIDE SEQUENCE</scope>
</reference>
<proteinExistence type="predicted"/>
<protein>
    <submittedName>
        <fullName evidence="1">Uncharacterized protein</fullName>
    </submittedName>
</protein>
<accession>A0A645I4V0</accession>
<name>A0A645I4V0_9ZZZZ</name>
<dbReference type="AlphaFoldDB" id="A0A645I4V0"/>